<reference evidence="2 3" key="1">
    <citation type="journal article" date="2023" name="Commun. Biol.">
        <title>Genome analysis of Parmales, the sister group of diatoms, reveals the evolutionary specialization of diatoms from phago-mixotrophs to photoautotrophs.</title>
        <authorList>
            <person name="Ban H."/>
            <person name="Sato S."/>
            <person name="Yoshikawa S."/>
            <person name="Yamada K."/>
            <person name="Nakamura Y."/>
            <person name="Ichinomiya M."/>
            <person name="Sato N."/>
            <person name="Blanc-Mathieu R."/>
            <person name="Endo H."/>
            <person name="Kuwata A."/>
            <person name="Ogata H."/>
        </authorList>
    </citation>
    <scope>NUCLEOTIDE SEQUENCE [LARGE SCALE GENOMIC DNA]</scope>
</reference>
<dbReference type="Proteomes" id="UP001165060">
    <property type="component" value="Unassembled WGS sequence"/>
</dbReference>
<keyword evidence="3" id="KW-1185">Reference proteome</keyword>
<gene>
    <name evidence="2" type="ORF">TeGR_g13749</name>
</gene>
<feature type="region of interest" description="Disordered" evidence="1">
    <location>
        <begin position="69"/>
        <end position="99"/>
    </location>
</feature>
<dbReference type="EMBL" id="BRYB01005113">
    <property type="protein sequence ID" value="GMI20654.1"/>
    <property type="molecule type" value="Genomic_DNA"/>
</dbReference>
<name>A0ABQ6M6R8_9STRA</name>
<proteinExistence type="predicted"/>
<comment type="caution">
    <text evidence="2">The sequence shown here is derived from an EMBL/GenBank/DDBJ whole genome shotgun (WGS) entry which is preliminary data.</text>
</comment>
<evidence type="ECO:0000313" key="3">
    <source>
        <dbReference type="Proteomes" id="UP001165060"/>
    </source>
</evidence>
<sequence>RVCLCVLYYEQGLAEDQLAGGAAQRGMTMGGIGSSTVITSAGLLAGDSARSFQAAADLAAESGAPRVAGKARAALERGGRAGGSAKGSGSSSSTPSSGS</sequence>
<accession>A0ABQ6M6R8</accession>
<organism evidence="2 3">
    <name type="scientific">Tetraparma gracilis</name>
    <dbReference type="NCBI Taxonomy" id="2962635"/>
    <lineage>
        <taxon>Eukaryota</taxon>
        <taxon>Sar</taxon>
        <taxon>Stramenopiles</taxon>
        <taxon>Ochrophyta</taxon>
        <taxon>Bolidophyceae</taxon>
        <taxon>Parmales</taxon>
        <taxon>Triparmaceae</taxon>
        <taxon>Tetraparma</taxon>
    </lineage>
</organism>
<feature type="non-terminal residue" evidence="2">
    <location>
        <position position="1"/>
    </location>
</feature>
<evidence type="ECO:0000256" key="1">
    <source>
        <dbReference type="SAM" id="MobiDB-lite"/>
    </source>
</evidence>
<evidence type="ECO:0000313" key="2">
    <source>
        <dbReference type="EMBL" id="GMI20654.1"/>
    </source>
</evidence>
<feature type="compositionally biased region" description="Low complexity" evidence="1">
    <location>
        <begin position="87"/>
        <end position="99"/>
    </location>
</feature>
<protein>
    <submittedName>
        <fullName evidence="2">Uncharacterized protein</fullName>
    </submittedName>
</protein>